<dbReference type="Proteomes" id="UP000222295">
    <property type="component" value="Segment"/>
</dbReference>
<dbReference type="RefSeq" id="YP_010088153.1">
    <property type="nucleotide sequence ID" value="NC_055706.1"/>
</dbReference>
<evidence type="ECO:0000313" key="1">
    <source>
        <dbReference type="EMBL" id="BAX03430.1"/>
    </source>
</evidence>
<dbReference type="GeneID" id="65105587"/>
<evidence type="ECO:0000313" key="2">
    <source>
        <dbReference type="Proteomes" id="UP000222295"/>
    </source>
</evidence>
<reference evidence="1 2" key="1">
    <citation type="journal article" date="2017" name="Microbes Environ.">
        <title>Discovery and Complete Genome Sequence of a Bacteriophage from an Obligate Intracellular Symbiont of a Cellulolytic Protist in the Termite Gut.</title>
        <authorList>
            <person name="Pramono A.K."/>
            <person name="Kuwahara H."/>
            <person name="Itoh T."/>
            <person name="Toyoda A."/>
            <person name="Yamada A."/>
            <person name="Hongoh Y."/>
        </authorList>
    </citation>
    <scope>NUCLEOTIDE SEQUENCE [LARGE SCALE GENOMIC DNA]</scope>
    <source>
        <strain evidence="1">ProJPt-Bp1</strain>
    </source>
</reference>
<accession>A0A1V1FMZ7</accession>
<sequence>MYNPLHNVLLIGTTISTNTENTSVDTLTAGQLSLVFARTGIIVRSSGNMANIAGLPVYMAYKKNNGDLVASPAFKVETAVIARTKAYVPMTPRADTVTLPGTFAAGSTYTISLLLQMPDLPRPYTEFMVSMVSGGTFTTQDECAIELARLLNAHPVIKKAITATRAGAVITITEKIPDYDIMQRQRFVRNQYQIKATAKLAAANSQPTALVPASTAAYTPGHGAWQLVSDLEKRSQGRFGITNITEFPVTLPSTMTIQGRAYSGVSIQARIPDRDAANAPITRDIYIQTYQFRGDGADMAVDAAAGLTDITQQLTNAGF</sequence>
<dbReference type="EMBL" id="AP017903">
    <property type="protein sequence ID" value="BAX03430.1"/>
    <property type="molecule type" value="Genomic_DNA"/>
</dbReference>
<protein>
    <submittedName>
        <fullName evidence="1">Uncharacterized protein</fullName>
    </submittedName>
</protein>
<name>A0A1V1FMZ7_9CAUD</name>
<proteinExistence type="predicted"/>
<keyword evidence="2" id="KW-1185">Reference proteome</keyword>
<organism evidence="1 2">
    <name type="scientific">Azobacteroides phage ProJPt-Bp1</name>
    <dbReference type="NCBI Taxonomy" id="1920526"/>
    <lineage>
        <taxon>Viruses</taxon>
        <taxon>Duplodnaviria</taxon>
        <taxon>Heunggongvirae</taxon>
        <taxon>Uroviricota</taxon>
        <taxon>Caudoviricetes</taxon>
        <taxon>Crassvirales</taxon>
        <taxon>Suoliviridae</taxon>
        <taxon>Dechshavirus</taxon>
        <taxon>Dechshavirus japanensis</taxon>
    </lineage>
</organism>
<dbReference type="KEGG" id="vg:65105587"/>